<feature type="transmembrane region" description="Helical" evidence="1">
    <location>
        <begin position="410"/>
        <end position="432"/>
    </location>
</feature>
<organism evidence="4 5">
    <name type="scientific">Bimuria novae-zelandiae CBS 107.79</name>
    <dbReference type="NCBI Taxonomy" id="1447943"/>
    <lineage>
        <taxon>Eukaryota</taxon>
        <taxon>Fungi</taxon>
        <taxon>Dikarya</taxon>
        <taxon>Ascomycota</taxon>
        <taxon>Pezizomycotina</taxon>
        <taxon>Dothideomycetes</taxon>
        <taxon>Pleosporomycetidae</taxon>
        <taxon>Pleosporales</taxon>
        <taxon>Massarineae</taxon>
        <taxon>Didymosphaeriaceae</taxon>
        <taxon>Bimuria</taxon>
    </lineage>
</organism>
<dbReference type="EMBL" id="ML976757">
    <property type="protein sequence ID" value="KAF1965702.1"/>
    <property type="molecule type" value="Genomic_DNA"/>
</dbReference>
<dbReference type="AlphaFoldDB" id="A0A6A5UPJ2"/>
<gene>
    <name evidence="4" type="ORF">BU23DRAFT_626944</name>
</gene>
<keyword evidence="1" id="KW-0472">Membrane</keyword>
<dbReference type="PANTHER" id="PTHR10900:SF77">
    <property type="entry name" value="FI19380P1"/>
    <property type="match status" value="1"/>
</dbReference>
<dbReference type="InterPro" id="IPR000782">
    <property type="entry name" value="FAS1_domain"/>
</dbReference>
<keyword evidence="5" id="KW-1185">Reference proteome</keyword>
<dbReference type="Gene3D" id="2.30.180.10">
    <property type="entry name" value="FAS1 domain"/>
    <property type="match status" value="2"/>
</dbReference>
<keyword evidence="1" id="KW-0812">Transmembrane</keyword>
<accession>A0A6A5UPJ2</accession>
<dbReference type="PANTHER" id="PTHR10900">
    <property type="entry name" value="PERIOSTIN-RELATED"/>
    <property type="match status" value="1"/>
</dbReference>
<feature type="domain" description="FAS1" evidence="3">
    <location>
        <begin position="178"/>
        <end position="315"/>
    </location>
</feature>
<name>A0A6A5UPJ2_9PLEO</name>
<keyword evidence="2" id="KW-0732">Signal</keyword>
<dbReference type="Proteomes" id="UP000800036">
    <property type="component" value="Unassembled WGS sequence"/>
</dbReference>
<dbReference type="InterPro" id="IPR036378">
    <property type="entry name" value="FAS1_dom_sf"/>
</dbReference>
<feature type="signal peptide" evidence="2">
    <location>
        <begin position="1"/>
        <end position="17"/>
    </location>
</feature>
<dbReference type="Pfam" id="PF02469">
    <property type="entry name" value="Fasciclin"/>
    <property type="match status" value="2"/>
</dbReference>
<keyword evidence="1" id="KW-1133">Transmembrane helix</keyword>
<feature type="chain" id="PRO_5025482681" evidence="2">
    <location>
        <begin position="18"/>
        <end position="436"/>
    </location>
</feature>
<dbReference type="PROSITE" id="PS50213">
    <property type="entry name" value="FAS1"/>
    <property type="match status" value="2"/>
</dbReference>
<dbReference type="SUPFAM" id="SSF82153">
    <property type="entry name" value="FAS1 domain"/>
    <property type="match status" value="2"/>
</dbReference>
<dbReference type="GO" id="GO:0016236">
    <property type="term" value="P:macroautophagy"/>
    <property type="evidence" value="ECO:0007669"/>
    <property type="project" value="TreeGrafter"/>
</dbReference>
<evidence type="ECO:0000259" key="3">
    <source>
        <dbReference type="PROSITE" id="PS50213"/>
    </source>
</evidence>
<evidence type="ECO:0000313" key="5">
    <source>
        <dbReference type="Proteomes" id="UP000800036"/>
    </source>
</evidence>
<dbReference type="InterPro" id="IPR050904">
    <property type="entry name" value="Adhesion/Biosynth-related"/>
</dbReference>
<proteinExistence type="predicted"/>
<protein>
    <submittedName>
        <fullName evidence="4">FAS1 domain-containing protein</fullName>
    </submittedName>
</protein>
<evidence type="ECO:0000256" key="1">
    <source>
        <dbReference type="SAM" id="Phobius"/>
    </source>
</evidence>
<dbReference type="SMART" id="SM00554">
    <property type="entry name" value="FAS1"/>
    <property type="match status" value="2"/>
</dbReference>
<dbReference type="PROSITE" id="PS51257">
    <property type="entry name" value="PROKAR_LIPOPROTEIN"/>
    <property type="match status" value="1"/>
</dbReference>
<sequence length="436" mass="45658">MRLSLCSSALMVGSCLAQGDLARLLSSQNDLSTLLELVSLVPGLADTLAAASNITIVAPTNQAFADVPRNIPEGEAIEQKNDTIAIAALLANHVFKGVYPSDVITDIPTFAQTLLNSSYIIPRQPFSNFTGGQYNGIVKNGDDVCIISGENTISTVTEADIKLGEGITIHKIDIVLSFGAPLQLFTYRAGYLAMNAALEATQLNIDIGLTGADIPGLNISDYTIFVPNNEAFESIGSVLKSADQATLQEVLKYHLIPNNVIFSPSLGNVTVPSFQGANLTFTVLPDGSAWVNNAKIIFPNSILYNGIAHVIDNVLAPGEFDRASLTPSANPSDRLAFENASSVPLSELPFTSIAFEGDQETYSMMPVLLQTVMAVPTPTAEASPTASDSKSTVTPTPTGAKEFLGAGSALFPGAGMALSIALGAVAVLVYVCEGQG</sequence>
<evidence type="ECO:0000313" key="4">
    <source>
        <dbReference type="EMBL" id="KAF1965702.1"/>
    </source>
</evidence>
<dbReference type="OrthoDB" id="286301at2759"/>
<evidence type="ECO:0000256" key="2">
    <source>
        <dbReference type="SAM" id="SignalP"/>
    </source>
</evidence>
<dbReference type="GO" id="GO:0000329">
    <property type="term" value="C:fungal-type vacuole membrane"/>
    <property type="evidence" value="ECO:0007669"/>
    <property type="project" value="TreeGrafter"/>
</dbReference>
<feature type="domain" description="FAS1" evidence="3">
    <location>
        <begin position="18"/>
        <end position="176"/>
    </location>
</feature>
<reference evidence="4" key="1">
    <citation type="journal article" date="2020" name="Stud. Mycol.">
        <title>101 Dothideomycetes genomes: a test case for predicting lifestyles and emergence of pathogens.</title>
        <authorList>
            <person name="Haridas S."/>
            <person name="Albert R."/>
            <person name="Binder M."/>
            <person name="Bloem J."/>
            <person name="Labutti K."/>
            <person name="Salamov A."/>
            <person name="Andreopoulos B."/>
            <person name="Baker S."/>
            <person name="Barry K."/>
            <person name="Bills G."/>
            <person name="Bluhm B."/>
            <person name="Cannon C."/>
            <person name="Castanera R."/>
            <person name="Culley D."/>
            <person name="Daum C."/>
            <person name="Ezra D."/>
            <person name="Gonzalez J."/>
            <person name="Henrissat B."/>
            <person name="Kuo A."/>
            <person name="Liang C."/>
            <person name="Lipzen A."/>
            <person name="Lutzoni F."/>
            <person name="Magnuson J."/>
            <person name="Mondo S."/>
            <person name="Nolan M."/>
            <person name="Ohm R."/>
            <person name="Pangilinan J."/>
            <person name="Park H.-J."/>
            <person name="Ramirez L."/>
            <person name="Alfaro M."/>
            <person name="Sun H."/>
            <person name="Tritt A."/>
            <person name="Yoshinaga Y."/>
            <person name="Zwiers L.-H."/>
            <person name="Turgeon B."/>
            <person name="Goodwin S."/>
            <person name="Spatafora J."/>
            <person name="Crous P."/>
            <person name="Grigoriev I."/>
        </authorList>
    </citation>
    <scope>NUCLEOTIDE SEQUENCE</scope>
    <source>
        <strain evidence="4">CBS 107.79</strain>
    </source>
</reference>